<organism evidence="1 2">
    <name type="scientific">Sulfitobacter delicatus</name>
    <dbReference type="NCBI Taxonomy" id="218672"/>
    <lineage>
        <taxon>Bacteria</taxon>
        <taxon>Pseudomonadati</taxon>
        <taxon>Pseudomonadota</taxon>
        <taxon>Alphaproteobacteria</taxon>
        <taxon>Rhodobacterales</taxon>
        <taxon>Roseobacteraceae</taxon>
        <taxon>Sulfitobacter</taxon>
    </lineage>
</organism>
<evidence type="ECO:0008006" key="3">
    <source>
        <dbReference type="Google" id="ProtNLM"/>
    </source>
</evidence>
<dbReference type="EMBL" id="FNBP01000005">
    <property type="protein sequence ID" value="SDG18074.1"/>
    <property type="molecule type" value="Genomic_DNA"/>
</dbReference>
<dbReference type="InterPro" id="IPR011051">
    <property type="entry name" value="RmlC_Cupin_sf"/>
</dbReference>
<reference evidence="2" key="1">
    <citation type="submission" date="2016-10" db="EMBL/GenBank/DDBJ databases">
        <authorList>
            <person name="Varghese N."/>
            <person name="Submissions S."/>
        </authorList>
    </citation>
    <scope>NUCLEOTIDE SEQUENCE [LARGE SCALE GENOMIC DNA]</scope>
    <source>
        <strain evidence="2">DSM 16477</strain>
    </source>
</reference>
<evidence type="ECO:0000313" key="1">
    <source>
        <dbReference type="EMBL" id="SDG18074.1"/>
    </source>
</evidence>
<dbReference type="OrthoDB" id="950196at2"/>
<evidence type="ECO:0000313" key="2">
    <source>
        <dbReference type="Proteomes" id="UP000199399"/>
    </source>
</evidence>
<proteinExistence type="predicted"/>
<sequence length="158" mass="18308">MINSVIAKRAKALIENRKPDFVIGPSADEPYMLRWWWIPRNRLLNIYVHVIMRDDDDRALHDHPWPSLSLMVEGQIDEAYRARNGDHIVRRLSEGEWVWRGAKFLHRLMLPGAPAITVFITGPRIREWGFACPQGWVHWRDFVAKDNAGSIGRGCGEV</sequence>
<gene>
    <name evidence="1" type="ORF">SAMN04489759_10591</name>
</gene>
<dbReference type="STRING" id="218672.SAMN04489759_10591"/>
<name>A0A1G7S544_9RHOB</name>
<dbReference type="Proteomes" id="UP000199399">
    <property type="component" value="Unassembled WGS sequence"/>
</dbReference>
<dbReference type="AlphaFoldDB" id="A0A1G7S544"/>
<dbReference type="RefSeq" id="WP_093742110.1">
    <property type="nucleotide sequence ID" value="NZ_FNBP01000005.1"/>
</dbReference>
<dbReference type="SUPFAM" id="SSF51182">
    <property type="entry name" value="RmlC-like cupins"/>
    <property type="match status" value="1"/>
</dbReference>
<protein>
    <recommendedName>
        <fullName evidence="3">Mannose-6-phosphate isomerase, cupin superfamily</fullName>
    </recommendedName>
</protein>
<keyword evidence="2" id="KW-1185">Reference proteome</keyword>
<accession>A0A1G7S544</accession>